<name>A0A438C188_VITVI</name>
<comment type="caution">
    <text evidence="1">The sequence shown here is derived from an EMBL/GenBank/DDBJ whole genome shotgun (WGS) entry which is preliminary data.</text>
</comment>
<evidence type="ECO:0000313" key="2">
    <source>
        <dbReference type="EMBL" id="RVX12721.1"/>
    </source>
</evidence>
<evidence type="ECO:0000313" key="3">
    <source>
        <dbReference type="Proteomes" id="UP000288805"/>
    </source>
</evidence>
<proteinExistence type="predicted"/>
<accession>A0A438C188</accession>
<gene>
    <name evidence="2" type="ORF">CK203_011724</name>
    <name evidence="1" type="ORF">CK203_070748</name>
</gene>
<dbReference type="EMBL" id="QGNW01000027">
    <property type="protein sequence ID" value="RVX12721.1"/>
    <property type="molecule type" value="Genomic_DNA"/>
</dbReference>
<dbReference type="AlphaFoldDB" id="A0A438C188"/>
<evidence type="ECO:0000313" key="1">
    <source>
        <dbReference type="EMBL" id="RVW17000.1"/>
    </source>
</evidence>
<dbReference type="PANTHER" id="PTHR33702">
    <property type="entry name" value="BNAA09G40010D PROTEIN"/>
    <property type="match status" value="1"/>
</dbReference>
<dbReference type="Proteomes" id="UP000288805">
    <property type="component" value="Unassembled WGS sequence"/>
</dbReference>
<dbReference type="OrthoDB" id="764584at2759"/>
<dbReference type="PANTHER" id="PTHR33702:SF2">
    <property type="match status" value="1"/>
</dbReference>
<reference evidence="1 3" key="1">
    <citation type="journal article" date="2018" name="PLoS Genet.">
        <title>Population sequencing reveals clonal diversity and ancestral inbreeding in the grapevine cultivar Chardonnay.</title>
        <authorList>
            <person name="Roach M.J."/>
            <person name="Johnson D.L."/>
            <person name="Bohlmann J."/>
            <person name="van Vuuren H.J."/>
            <person name="Jones S.J."/>
            <person name="Pretorius I.S."/>
            <person name="Schmidt S.A."/>
            <person name="Borneman A.R."/>
        </authorList>
    </citation>
    <scope>NUCLEOTIDE SEQUENCE [LARGE SCALE GENOMIC DNA]</scope>
    <source>
        <strain evidence="3">cv. Chardonnay</strain>
        <strain evidence="1">I10V1</strain>
        <tissue evidence="1">Leaf</tissue>
    </source>
</reference>
<sequence>MDILSTVFNESTKRYWRRRRYQRLSGGAPNNKKKLKIRRLGGSGHRLWKIKLIPKFQLSIASPVKLLVKFHDAYIDMMIRLVGNAGNSSNIGLFGGQIIPRGPHISMVSTYEKMDNRLVLEINKRLATSPPVSAF</sequence>
<protein>
    <submittedName>
        <fullName evidence="1">Uncharacterized protein</fullName>
    </submittedName>
</protein>
<organism evidence="1 3">
    <name type="scientific">Vitis vinifera</name>
    <name type="common">Grape</name>
    <dbReference type="NCBI Taxonomy" id="29760"/>
    <lineage>
        <taxon>Eukaryota</taxon>
        <taxon>Viridiplantae</taxon>
        <taxon>Streptophyta</taxon>
        <taxon>Embryophyta</taxon>
        <taxon>Tracheophyta</taxon>
        <taxon>Spermatophyta</taxon>
        <taxon>Magnoliopsida</taxon>
        <taxon>eudicotyledons</taxon>
        <taxon>Gunneridae</taxon>
        <taxon>Pentapetalae</taxon>
        <taxon>rosids</taxon>
        <taxon>Vitales</taxon>
        <taxon>Vitaceae</taxon>
        <taxon>Viteae</taxon>
        <taxon>Vitis</taxon>
    </lineage>
</organism>
<dbReference type="EMBL" id="QGNW01002582">
    <property type="protein sequence ID" value="RVW17000.1"/>
    <property type="molecule type" value="Genomic_DNA"/>
</dbReference>